<keyword evidence="1" id="KW-0732">Signal</keyword>
<dbReference type="Proteomes" id="UP001381693">
    <property type="component" value="Unassembled WGS sequence"/>
</dbReference>
<name>A0AAN8XIW4_HALRR</name>
<evidence type="ECO:0000313" key="2">
    <source>
        <dbReference type="EMBL" id="KAK7079144.1"/>
    </source>
</evidence>
<organism evidence="2 3">
    <name type="scientific">Halocaridina rubra</name>
    <name type="common">Hawaiian red shrimp</name>
    <dbReference type="NCBI Taxonomy" id="373956"/>
    <lineage>
        <taxon>Eukaryota</taxon>
        <taxon>Metazoa</taxon>
        <taxon>Ecdysozoa</taxon>
        <taxon>Arthropoda</taxon>
        <taxon>Crustacea</taxon>
        <taxon>Multicrustacea</taxon>
        <taxon>Malacostraca</taxon>
        <taxon>Eumalacostraca</taxon>
        <taxon>Eucarida</taxon>
        <taxon>Decapoda</taxon>
        <taxon>Pleocyemata</taxon>
        <taxon>Caridea</taxon>
        <taxon>Atyoidea</taxon>
        <taxon>Atyidae</taxon>
        <taxon>Halocaridina</taxon>
    </lineage>
</organism>
<dbReference type="EMBL" id="JAXCGZ010007576">
    <property type="protein sequence ID" value="KAK7079144.1"/>
    <property type="molecule type" value="Genomic_DNA"/>
</dbReference>
<evidence type="ECO:0000256" key="1">
    <source>
        <dbReference type="SAM" id="SignalP"/>
    </source>
</evidence>
<evidence type="ECO:0000313" key="3">
    <source>
        <dbReference type="Proteomes" id="UP001381693"/>
    </source>
</evidence>
<feature type="chain" id="PRO_5042959942" evidence="1">
    <location>
        <begin position="20"/>
        <end position="530"/>
    </location>
</feature>
<keyword evidence="3" id="KW-1185">Reference proteome</keyword>
<proteinExistence type="predicted"/>
<accession>A0AAN8XIW4</accession>
<feature type="signal peptide" evidence="1">
    <location>
        <begin position="1"/>
        <end position="19"/>
    </location>
</feature>
<comment type="caution">
    <text evidence="2">The sequence shown here is derived from an EMBL/GenBank/DDBJ whole genome shotgun (WGS) entry which is preliminary data.</text>
</comment>
<reference evidence="2 3" key="1">
    <citation type="submission" date="2023-11" db="EMBL/GenBank/DDBJ databases">
        <title>Halocaridina rubra genome assembly.</title>
        <authorList>
            <person name="Smith C."/>
        </authorList>
    </citation>
    <scope>NUCLEOTIDE SEQUENCE [LARGE SCALE GENOMIC DNA]</scope>
    <source>
        <strain evidence="2">EP-1</strain>
        <tissue evidence="2">Whole</tissue>
    </source>
</reference>
<sequence>MKMWCSILMVYFWTAVASGEKLGDIEVITRGELGSGGLVPPDRDPTEQPDPLTQAKVNAFGSSDDNPEHRFIPLPALSYLPPVDTPLPIESTVAPAVTSRITLLPDEYLPPRGVADEIKPVVETPNILYSAPNPQPQVPVPVVTEAPVKTQAHTTGHVYPVAVGTVTQRPLPVGAPVSNDGYYLEEEEQGGVGGLFSGIRDSKLTLLGGIVGAKSAVLQGLRNAKDSIASGVSGAIAHKAAALSSLKKGLQDTFTGGSDVVGGYDDVSEDGYGSYPSNIGGPAGVGTVGSSIPVPLPLPLGNPAGVGGATGNNIPFSAPFPIGSSAGVGAVGSSIPVPFPLPIPPIPVPIFIPETPAPSYPLYPPYPPLTRPVYRPKPNPLAGLKAKFDGLVEAKRSAVAGAIAQVNAAKDDFRRKISGIFNKGNSVFKNSYPLSQYNYANYGYPNHPTVIVSQSKPQVSDVVFHKQPQNVQSKPGYVYDFPHSPTTYTGGITDKFEAKKAAISRAISRAVAKLKAPFTHYRRGPYYRRW</sequence>
<dbReference type="AlphaFoldDB" id="A0AAN8XIW4"/>
<gene>
    <name evidence="2" type="ORF">SK128_012240</name>
</gene>
<protein>
    <submittedName>
        <fullName evidence="2">Uncharacterized protein</fullName>
    </submittedName>
</protein>